<dbReference type="Proteomes" id="UP000015106">
    <property type="component" value="Chromosome 1"/>
</dbReference>
<keyword evidence="2" id="KW-1185">Reference proteome</keyword>
<dbReference type="EnsemblPlants" id="TuG1812G0100003807.01.T01">
    <property type="protein sequence ID" value="TuG1812G0100003807.01.T01"/>
    <property type="gene ID" value="TuG1812G0100003807.01"/>
</dbReference>
<reference evidence="2" key="1">
    <citation type="journal article" date="2013" name="Nature">
        <title>Draft genome of the wheat A-genome progenitor Triticum urartu.</title>
        <authorList>
            <person name="Ling H.Q."/>
            <person name="Zhao S."/>
            <person name="Liu D."/>
            <person name="Wang J."/>
            <person name="Sun H."/>
            <person name="Zhang C."/>
            <person name="Fan H."/>
            <person name="Li D."/>
            <person name="Dong L."/>
            <person name="Tao Y."/>
            <person name="Gao C."/>
            <person name="Wu H."/>
            <person name="Li Y."/>
            <person name="Cui Y."/>
            <person name="Guo X."/>
            <person name="Zheng S."/>
            <person name="Wang B."/>
            <person name="Yu K."/>
            <person name="Liang Q."/>
            <person name="Yang W."/>
            <person name="Lou X."/>
            <person name="Chen J."/>
            <person name="Feng M."/>
            <person name="Jian J."/>
            <person name="Zhang X."/>
            <person name="Luo G."/>
            <person name="Jiang Y."/>
            <person name="Liu J."/>
            <person name="Wang Z."/>
            <person name="Sha Y."/>
            <person name="Zhang B."/>
            <person name="Wu H."/>
            <person name="Tang D."/>
            <person name="Shen Q."/>
            <person name="Xue P."/>
            <person name="Zou S."/>
            <person name="Wang X."/>
            <person name="Liu X."/>
            <person name="Wang F."/>
            <person name="Yang Y."/>
            <person name="An X."/>
            <person name="Dong Z."/>
            <person name="Zhang K."/>
            <person name="Zhang X."/>
            <person name="Luo M.C."/>
            <person name="Dvorak J."/>
            <person name="Tong Y."/>
            <person name="Wang J."/>
            <person name="Yang H."/>
            <person name="Li Z."/>
            <person name="Wang D."/>
            <person name="Zhang A."/>
            <person name="Wang J."/>
        </authorList>
    </citation>
    <scope>NUCLEOTIDE SEQUENCE</scope>
    <source>
        <strain evidence="2">cv. G1812</strain>
    </source>
</reference>
<reference evidence="1" key="2">
    <citation type="submission" date="2018-03" db="EMBL/GenBank/DDBJ databases">
        <title>The Triticum urartu genome reveals the dynamic nature of wheat genome evolution.</title>
        <authorList>
            <person name="Ling H."/>
            <person name="Ma B."/>
            <person name="Shi X."/>
            <person name="Liu H."/>
            <person name="Dong L."/>
            <person name="Sun H."/>
            <person name="Cao Y."/>
            <person name="Gao Q."/>
            <person name="Zheng S."/>
            <person name="Li Y."/>
            <person name="Yu Y."/>
            <person name="Du H."/>
            <person name="Qi M."/>
            <person name="Li Y."/>
            <person name="Yu H."/>
            <person name="Cui Y."/>
            <person name="Wang N."/>
            <person name="Chen C."/>
            <person name="Wu H."/>
            <person name="Zhao Y."/>
            <person name="Zhang J."/>
            <person name="Li Y."/>
            <person name="Zhou W."/>
            <person name="Zhang B."/>
            <person name="Hu W."/>
            <person name="Eijk M."/>
            <person name="Tang J."/>
            <person name="Witsenboer H."/>
            <person name="Zhao S."/>
            <person name="Li Z."/>
            <person name="Zhang A."/>
            <person name="Wang D."/>
            <person name="Liang C."/>
        </authorList>
    </citation>
    <scope>NUCLEOTIDE SEQUENCE [LARGE SCALE GENOMIC DNA]</scope>
    <source>
        <strain evidence="1">cv. G1812</strain>
    </source>
</reference>
<organism evidence="1 2">
    <name type="scientific">Triticum urartu</name>
    <name type="common">Red wild einkorn</name>
    <name type="synonym">Crithodium urartu</name>
    <dbReference type="NCBI Taxonomy" id="4572"/>
    <lineage>
        <taxon>Eukaryota</taxon>
        <taxon>Viridiplantae</taxon>
        <taxon>Streptophyta</taxon>
        <taxon>Embryophyta</taxon>
        <taxon>Tracheophyta</taxon>
        <taxon>Spermatophyta</taxon>
        <taxon>Magnoliopsida</taxon>
        <taxon>Liliopsida</taxon>
        <taxon>Poales</taxon>
        <taxon>Poaceae</taxon>
        <taxon>BOP clade</taxon>
        <taxon>Pooideae</taxon>
        <taxon>Triticodae</taxon>
        <taxon>Triticeae</taxon>
        <taxon>Triticinae</taxon>
        <taxon>Triticum</taxon>
    </lineage>
</organism>
<proteinExistence type="predicted"/>
<evidence type="ECO:0000313" key="2">
    <source>
        <dbReference type="Proteomes" id="UP000015106"/>
    </source>
</evidence>
<dbReference type="AlphaFoldDB" id="A0A8R7K2V3"/>
<accession>A0A8R7K2V3</accession>
<protein>
    <submittedName>
        <fullName evidence="1">Uncharacterized protein</fullName>
    </submittedName>
</protein>
<dbReference type="Gramene" id="TuG1812G0100003807.01.T01">
    <property type="protein sequence ID" value="TuG1812G0100003807.01.T01"/>
    <property type="gene ID" value="TuG1812G0100003807.01"/>
</dbReference>
<name>A0A8R7K2V3_TRIUA</name>
<sequence>MEARTIKMMELLVLSTLKWRMQAITACSFIGYFLCKFNDHGTPSMLAFSH</sequence>
<dbReference type="Gene3D" id="1.10.472.10">
    <property type="entry name" value="Cyclin-like"/>
    <property type="match status" value="2"/>
</dbReference>
<reference evidence="1" key="3">
    <citation type="submission" date="2022-06" db="UniProtKB">
        <authorList>
            <consortium name="EnsemblPlants"/>
        </authorList>
    </citation>
    <scope>IDENTIFICATION</scope>
</reference>
<evidence type="ECO:0000313" key="1">
    <source>
        <dbReference type="EnsemblPlants" id="TuG1812G0100003807.01.T01"/>
    </source>
</evidence>